<dbReference type="EMBL" id="PJMW01000002">
    <property type="protein sequence ID" value="PKV79587.1"/>
    <property type="molecule type" value="Genomic_DNA"/>
</dbReference>
<proteinExistence type="predicted"/>
<gene>
    <name evidence="1" type="ORF">ATK86_3985</name>
</gene>
<dbReference type="AlphaFoldDB" id="A0A2N3VDB0"/>
<dbReference type="InterPro" id="IPR021436">
    <property type="entry name" value="DUF3085"/>
</dbReference>
<evidence type="ECO:0000313" key="2">
    <source>
        <dbReference type="Proteomes" id="UP000233766"/>
    </source>
</evidence>
<accession>A0A2N3VDB0</accession>
<reference evidence="1 2" key="1">
    <citation type="submission" date="2017-12" db="EMBL/GenBank/DDBJ databases">
        <title>Sequencing the genomes of 1000 Actinobacteria strains.</title>
        <authorList>
            <person name="Klenk H.-P."/>
        </authorList>
    </citation>
    <scope>NUCLEOTIDE SEQUENCE [LARGE SCALE GENOMIC DNA]</scope>
    <source>
        <strain evidence="1 2">DSM 44489</strain>
    </source>
</reference>
<protein>
    <submittedName>
        <fullName evidence="1">Uncharacterized protein</fullName>
    </submittedName>
</protein>
<keyword evidence="2" id="KW-1185">Reference proteome</keyword>
<name>A0A2N3VDB0_9NOCA</name>
<evidence type="ECO:0000313" key="1">
    <source>
        <dbReference type="EMBL" id="PKV79587.1"/>
    </source>
</evidence>
<dbReference type="Proteomes" id="UP000233766">
    <property type="component" value="Unassembled WGS sequence"/>
</dbReference>
<comment type="caution">
    <text evidence="1">The sequence shown here is derived from an EMBL/GenBank/DDBJ whole genome shotgun (WGS) entry which is preliminary data.</text>
</comment>
<sequence length="152" mass="16655">MDMHTGEFELRFPLSQVSTIAEHAMAATEHSWPTWDDNKPNPIPPALAWAKDQGTYLLSNGVPRLLADPAKPDGSSQVVYALGYDSYFNFTDTAVGGDDFVEYISLTDEQDGVTLIELIRHHAAHGGFLLLNVFPGGTYYLSFSSAASPFNK</sequence>
<dbReference type="RefSeq" id="WP_101465745.1">
    <property type="nucleotide sequence ID" value="NZ_PJMW01000002.1"/>
</dbReference>
<dbReference type="Pfam" id="PF11284">
    <property type="entry name" value="DUF3085"/>
    <property type="match status" value="1"/>
</dbReference>
<dbReference type="OrthoDB" id="4565797at2"/>
<organism evidence="1 2">
    <name type="scientific">Nocardia fluminea</name>
    <dbReference type="NCBI Taxonomy" id="134984"/>
    <lineage>
        <taxon>Bacteria</taxon>
        <taxon>Bacillati</taxon>
        <taxon>Actinomycetota</taxon>
        <taxon>Actinomycetes</taxon>
        <taxon>Mycobacteriales</taxon>
        <taxon>Nocardiaceae</taxon>
        <taxon>Nocardia</taxon>
    </lineage>
</organism>